<name>A0ABT3T8G3_9GAMM</name>
<comment type="caution">
    <text evidence="3">The sequence shown here is derived from an EMBL/GenBank/DDBJ whole genome shotgun (WGS) entry which is preliminary data.</text>
</comment>
<dbReference type="RefSeq" id="WP_279249484.1">
    <property type="nucleotide sequence ID" value="NZ_SHNO01000001.1"/>
</dbReference>
<keyword evidence="4" id="KW-1185">Reference proteome</keyword>
<feature type="transmembrane region" description="Helical" evidence="2">
    <location>
        <begin position="20"/>
        <end position="38"/>
    </location>
</feature>
<feature type="compositionally biased region" description="Polar residues" evidence="1">
    <location>
        <begin position="77"/>
        <end position="110"/>
    </location>
</feature>
<proteinExistence type="predicted"/>
<dbReference type="Proteomes" id="UP001143304">
    <property type="component" value="Unassembled WGS sequence"/>
</dbReference>
<evidence type="ECO:0000256" key="1">
    <source>
        <dbReference type="SAM" id="MobiDB-lite"/>
    </source>
</evidence>
<accession>A0ABT3T8G3</accession>
<gene>
    <name evidence="3" type="ORF">EYC82_10475</name>
</gene>
<organism evidence="3 4">
    <name type="scientific">Candidatus Marimicrobium litorale</name>
    <dbReference type="NCBI Taxonomy" id="2518991"/>
    <lineage>
        <taxon>Bacteria</taxon>
        <taxon>Pseudomonadati</taxon>
        <taxon>Pseudomonadota</taxon>
        <taxon>Gammaproteobacteria</taxon>
        <taxon>Cellvibrionales</taxon>
        <taxon>Halieaceae</taxon>
        <taxon>Marimicrobium</taxon>
    </lineage>
</organism>
<evidence type="ECO:0000313" key="3">
    <source>
        <dbReference type="EMBL" id="MCX2977777.1"/>
    </source>
</evidence>
<keyword evidence="2" id="KW-1133">Transmembrane helix</keyword>
<protein>
    <submittedName>
        <fullName evidence="3">DUF3014 domain-containing protein</fullName>
    </submittedName>
</protein>
<sequence length="303" mass="32941">MKADPDQHLVERPRRKRPPLVEALLLLGVIGALTYWYLSVNRQGPDAVIEAPAPTREAFRETLSAAPDIPRREDTAASGSLTTSQNQAAAGSASRQPSTQPESQVATVSLEQGDARVRDFVNGPGSTLGLDKLATSPHPIATTAALIDGASRGLLLRKMLPLSPPSAAFSVSGDGDLLYMAPDSYERYNSFAKTVASLDSNDIANGFHQLRQLYEAAYDELGLDPAEFDNAVIRTLDTVLATPQLKEPIAVKRKSVVYVYVDPALESLPPLQKQLLRMGPDNILLIKQFARAMRNRLLEPRGY</sequence>
<dbReference type="InterPro" id="IPR021382">
    <property type="entry name" value="DUF3014"/>
</dbReference>
<dbReference type="EMBL" id="SHNO01000001">
    <property type="protein sequence ID" value="MCX2977777.1"/>
    <property type="molecule type" value="Genomic_DNA"/>
</dbReference>
<feature type="region of interest" description="Disordered" evidence="1">
    <location>
        <begin position="62"/>
        <end position="111"/>
    </location>
</feature>
<evidence type="ECO:0000313" key="4">
    <source>
        <dbReference type="Proteomes" id="UP001143304"/>
    </source>
</evidence>
<keyword evidence="2" id="KW-0812">Transmembrane</keyword>
<dbReference type="Pfam" id="PF11219">
    <property type="entry name" value="DUF3014"/>
    <property type="match status" value="1"/>
</dbReference>
<keyword evidence="2" id="KW-0472">Membrane</keyword>
<evidence type="ECO:0000256" key="2">
    <source>
        <dbReference type="SAM" id="Phobius"/>
    </source>
</evidence>
<reference evidence="3" key="1">
    <citation type="submission" date="2019-02" db="EMBL/GenBank/DDBJ databases">
        <authorList>
            <person name="Li S.-H."/>
        </authorList>
    </citation>
    <scope>NUCLEOTIDE SEQUENCE</scope>
    <source>
        <strain evidence="3">IMCC11814</strain>
    </source>
</reference>